<evidence type="ECO:0000313" key="2">
    <source>
        <dbReference type="EMBL" id="NKE59097.1"/>
    </source>
</evidence>
<reference evidence="2 3" key="1">
    <citation type="submission" date="2019-08" db="EMBL/GenBank/DDBJ databases">
        <title>Lentzea from Indian Himalayas.</title>
        <authorList>
            <person name="Mandal S."/>
            <person name="Mallick Gupta A."/>
            <person name="Maiti P.K."/>
            <person name="Sarkar J."/>
            <person name="Mandal S."/>
        </authorList>
    </citation>
    <scope>NUCLEOTIDE SEQUENCE [LARGE SCALE GENOMIC DNA]</scope>
    <source>
        <strain evidence="2 3">PSKA42</strain>
    </source>
</reference>
<dbReference type="Gene3D" id="3.60.40.10">
    <property type="entry name" value="PPM-type phosphatase domain"/>
    <property type="match status" value="1"/>
</dbReference>
<gene>
    <name evidence="2" type="ORF">FXN61_20690</name>
</gene>
<dbReference type="SUPFAM" id="SSF81606">
    <property type="entry name" value="PP2C-like"/>
    <property type="match status" value="1"/>
</dbReference>
<sequence>MTGRGVAWAESEWLLAASVWTEKKPGRGEDAEPLFVHQFSSGEGVVGVFDGAGGAGAAAAGTSASGAERTQAWLASRFTRALVEDWFVGTDRVHEDLHEHIATALVKARGTARRKILGTMRRELPTTMAALHYRWGDDETAEWAALWAGDSRAYVLDAQDGLQQVTRDDTESSDALELLTQDPPMTNMVCADRPFEVHIARGSTKVPCVLVCATDGYFGYVTTPAEFEDVLLRTLERSETMQQWGNALADEVVGYTGDDASLAIVALGFTGFSQLRHDLSGRTAVVREHAAQIAAIAPGDLETLTAVRADSWARYREDYERLMPVKEPR</sequence>
<feature type="domain" description="PPM-type phosphatase" evidence="1">
    <location>
        <begin position="39"/>
        <end position="242"/>
    </location>
</feature>
<evidence type="ECO:0000313" key="3">
    <source>
        <dbReference type="Proteomes" id="UP001515943"/>
    </source>
</evidence>
<dbReference type="InterPro" id="IPR001932">
    <property type="entry name" value="PPM-type_phosphatase-like_dom"/>
</dbReference>
<dbReference type="EMBL" id="VSRL01000073">
    <property type="protein sequence ID" value="NKE59097.1"/>
    <property type="molecule type" value="Genomic_DNA"/>
</dbReference>
<dbReference type="Pfam" id="PF13672">
    <property type="entry name" value="PP2C_2"/>
    <property type="match status" value="1"/>
</dbReference>
<proteinExistence type="predicted"/>
<protein>
    <submittedName>
        <fullName evidence="2">Serine/threonine protein phosphatase</fullName>
    </submittedName>
</protein>
<name>A0ABX1FJU7_9PSEU</name>
<comment type="caution">
    <text evidence="2">The sequence shown here is derived from an EMBL/GenBank/DDBJ whole genome shotgun (WGS) entry which is preliminary data.</text>
</comment>
<keyword evidence="3" id="KW-1185">Reference proteome</keyword>
<evidence type="ECO:0000259" key="1">
    <source>
        <dbReference type="Pfam" id="PF13672"/>
    </source>
</evidence>
<organism evidence="2 3">
    <name type="scientific">Lentzea indica</name>
    <dbReference type="NCBI Taxonomy" id="2604800"/>
    <lineage>
        <taxon>Bacteria</taxon>
        <taxon>Bacillati</taxon>
        <taxon>Actinomycetota</taxon>
        <taxon>Actinomycetes</taxon>
        <taxon>Pseudonocardiales</taxon>
        <taxon>Pseudonocardiaceae</taxon>
        <taxon>Lentzea</taxon>
    </lineage>
</organism>
<accession>A0ABX1FJU7</accession>
<dbReference type="InterPro" id="IPR036457">
    <property type="entry name" value="PPM-type-like_dom_sf"/>
</dbReference>
<dbReference type="Proteomes" id="UP001515943">
    <property type="component" value="Unassembled WGS sequence"/>
</dbReference>
<dbReference type="RefSeq" id="WP_167975756.1">
    <property type="nucleotide sequence ID" value="NZ_VSRL01000073.1"/>
</dbReference>